<evidence type="ECO:0000256" key="4">
    <source>
        <dbReference type="ARBA" id="ARBA00023015"/>
    </source>
</evidence>
<dbReference type="InterPro" id="IPR002078">
    <property type="entry name" value="Sigma_54_int"/>
</dbReference>
<dbReference type="AlphaFoldDB" id="A0A443LK30"/>
<dbReference type="GO" id="GO:0006355">
    <property type="term" value="P:regulation of DNA-templated transcription"/>
    <property type="evidence" value="ECO:0007669"/>
    <property type="project" value="InterPro"/>
</dbReference>
<feature type="domain" description="Sigma-54 factor interaction" evidence="6">
    <location>
        <begin position="324"/>
        <end position="511"/>
    </location>
</feature>
<keyword evidence="2" id="KW-0067">ATP-binding</keyword>
<dbReference type="InterPro" id="IPR029016">
    <property type="entry name" value="GAF-like_dom_sf"/>
</dbReference>
<evidence type="ECO:0000256" key="1">
    <source>
        <dbReference type="ARBA" id="ARBA00022741"/>
    </source>
</evidence>
<dbReference type="Gene3D" id="1.10.10.60">
    <property type="entry name" value="Homeodomain-like"/>
    <property type="match status" value="1"/>
</dbReference>
<dbReference type="InterPro" id="IPR002197">
    <property type="entry name" value="HTH_Fis"/>
</dbReference>
<dbReference type="Pfam" id="PF25601">
    <property type="entry name" value="AAA_lid_14"/>
    <property type="match status" value="1"/>
</dbReference>
<organism evidence="7 8">
    <name type="scientific">Paenirhodobacter huangdaonensis</name>
    <dbReference type="NCBI Taxonomy" id="2501515"/>
    <lineage>
        <taxon>Bacteria</taxon>
        <taxon>Pseudomonadati</taxon>
        <taxon>Pseudomonadota</taxon>
        <taxon>Alphaproteobacteria</taxon>
        <taxon>Rhodobacterales</taxon>
        <taxon>Rhodobacter group</taxon>
        <taxon>Paenirhodobacter</taxon>
    </lineage>
</organism>
<evidence type="ECO:0000313" key="7">
    <source>
        <dbReference type="EMBL" id="RWR49536.1"/>
    </source>
</evidence>
<name>A0A443LK30_9RHOB</name>
<evidence type="ECO:0000259" key="6">
    <source>
        <dbReference type="PROSITE" id="PS50045"/>
    </source>
</evidence>
<dbReference type="EMBL" id="SAVA01000011">
    <property type="protein sequence ID" value="RWR49536.1"/>
    <property type="molecule type" value="Genomic_DNA"/>
</dbReference>
<dbReference type="Gene3D" id="1.10.8.60">
    <property type="match status" value="1"/>
</dbReference>
<dbReference type="Gene3D" id="3.40.50.300">
    <property type="entry name" value="P-loop containing nucleotide triphosphate hydrolases"/>
    <property type="match status" value="1"/>
</dbReference>
<sequence length="589" mass="62181">MTEAEHRQAIAASWERCAHRHNLVAGLARPILRLRSEEIAHRREAFNDMTSGELQGLSQLATLASETASALVVTDRDQILLDIHCRDADRDAFESRGVAPGSNWDERIAGTNGVSMASLGRHAVTVRGSEHFYQTLRPFACTAVPVFDAEDAVLAILNFTTIDRGNTADFAFARHVLNTAADRVQAWLFLRRFGGGITLQVSAPAAGAAPAGRRNALVALDGDGRILAITAAARAVLPEPERGAALCGRSFEEIFGTRFEPADRGPGRWASLAPGAGPAGAIRVSAAGLPAARPRAAGRAAQALTGAPAFLALAESGLLPPARLHQARRLLRAGTPVMIRGPVGAGKSHAARVLLAEAGRAPGSAGVLDSRSEAETGIAARIEGWNRDAAEMPDLVLAEALAAWPPRLQGALLGCLERAGAAGHRPALVATCASGDTGLLPELGHFLGGFVLDLPPVRQLESRERLIRHLLRTLAPEGPPALAAEAMAAIAAHDWPGNIRELRGALDVACACCDGGMIMRADLPEHVACRIGALAVADAQHDLAEVLRLCDWNVTRAAKVTGLSRATLNRRIREQDLHRPGKGARRPVH</sequence>
<gene>
    <name evidence="7" type="ORF">EOW66_16835</name>
</gene>
<comment type="caution">
    <text evidence="7">The sequence shown here is derived from an EMBL/GenBank/DDBJ whole genome shotgun (WGS) entry which is preliminary data.</text>
</comment>
<dbReference type="Proteomes" id="UP000288071">
    <property type="component" value="Unassembled WGS sequence"/>
</dbReference>
<keyword evidence="5" id="KW-0804">Transcription</keyword>
<dbReference type="PANTHER" id="PTHR32071">
    <property type="entry name" value="TRANSCRIPTIONAL REGULATORY PROTEIN"/>
    <property type="match status" value="1"/>
</dbReference>
<dbReference type="Gene3D" id="3.30.450.40">
    <property type="match status" value="1"/>
</dbReference>
<dbReference type="PANTHER" id="PTHR32071:SF77">
    <property type="entry name" value="TRANSCRIPTIONAL REGULATORY PROTEIN"/>
    <property type="match status" value="1"/>
</dbReference>
<accession>A0A443LK30</accession>
<evidence type="ECO:0000256" key="5">
    <source>
        <dbReference type="ARBA" id="ARBA00023163"/>
    </source>
</evidence>
<keyword evidence="4" id="KW-0805">Transcription regulation</keyword>
<dbReference type="PROSITE" id="PS50045">
    <property type="entry name" value="SIGMA54_INTERACT_4"/>
    <property type="match status" value="1"/>
</dbReference>
<dbReference type="InterPro" id="IPR027417">
    <property type="entry name" value="P-loop_NTPase"/>
</dbReference>
<evidence type="ECO:0000313" key="8">
    <source>
        <dbReference type="Proteomes" id="UP000288071"/>
    </source>
</evidence>
<dbReference type="InterPro" id="IPR058031">
    <property type="entry name" value="AAA_lid_NorR"/>
</dbReference>
<protein>
    <recommendedName>
        <fullName evidence="6">Sigma-54 factor interaction domain-containing protein</fullName>
    </recommendedName>
</protein>
<dbReference type="InterPro" id="IPR009057">
    <property type="entry name" value="Homeodomain-like_sf"/>
</dbReference>
<dbReference type="Pfam" id="PF02954">
    <property type="entry name" value="HTH_8"/>
    <property type="match status" value="1"/>
</dbReference>
<keyword evidence="1" id="KW-0547">Nucleotide-binding</keyword>
<dbReference type="GO" id="GO:0043565">
    <property type="term" value="F:sequence-specific DNA binding"/>
    <property type="evidence" value="ECO:0007669"/>
    <property type="project" value="InterPro"/>
</dbReference>
<dbReference type="RefSeq" id="WP_128157451.1">
    <property type="nucleotide sequence ID" value="NZ_JBHSOM010000014.1"/>
</dbReference>
<proteinExistence type="predicted"/>
<dbReference type="SUPFAM" id="SSF52540">
    <property type="entry name" value="P-loop containing nucleoside triphosphate hydrolases"/>
    <property type="match status" value="1"/>
</dbReference>
<dbReference type="GO" id="GO:0000160">
    <property type="term" value="P:phosphorelay signal transduction system"/>
    <property type="evidence" value="ECO:0007669"/>
    <property type="project" value="UniProtKB-KW"/>
</dbReference>
<reference evidence="8" key="2">
    <citation type="submission" date="2019-01" db="EMBL/GenBank/DDBJ databases">
        <title>Sinorhodobacter populi sp. nov. isolated from the symptomatic bark tissue of Populus euramericana canker.</title>
        <authorList>
            <person name="Li Y."/>
        </authorList>
    </citation>
    <scope>NUCLEOTIDE SEQUENCE [LARGE SCALE GENOMIC DNA]</scope>
    <source>
        <strain evidence="8">CGMCC 1.12963</strain>
    </source>
</reference>
<keyword evidence="8" id="KW-1185">Reference proteome</keyword>
<keyword evidence="3" id="KW-0902">Two-component regulatory system</keyword>
<dbReference type="SUPFAM" id="SSF46689">
    <property type="entry name" value="Homeodomain-like"/>
    <property type="match status" value="1"/>
</dbReference>
<dbReference type="GO" id="GO:0005524">
    <property type="term" value="F:ATP binding"/>
    <property type="evidence" value="ECO:0007669"/>
    <property type="project" value="UniProtKB-KW"/>
</dbReference>
<reference evidence="7 8" key="1">
    <citation type="submission" date="2019-01" db="EMBL/GenBank/DDBJ databases">
        <title>Sinorhodobacter populi sp. nov. isolated from the symptomatic bark tissue of Populus euramericana canker.</title>
        <authorList>
            <person name="Xu G."/>
        </authorList>
    </citation>
    <scope>NUCLEOTIDE SEQUENCE [LARGE SCALE GENOMIC DNA]</scope>
    <source>
        <strain evidence="7 8">CGMCC 1.12963</strain>
    </source>
</reference>
<evidence type="ECO:0000256" key="2">
    <source>
        <dbReference type="ARBA" id="ARBA00022840"/>
    </source>
</evidence>
<evidence type="ECO:0000256" key="3">
    <source>
        <dbReference type="ARBA" id="ARBA00023012"/>
    </source>
</evidence>